<dbReference type="EMBL" id="CP066775">
    <property type="protein sequence ID" value="QQL48255.1"/>
    <property type="molecule type" value="Genomic_DNA"/>
</dbReference>
<dbReference type="AlphaFoldDB" id="A0A6I4HXC0"/>
<dbReference type="PROSITE" id="PS50889">
    <property type="entry name" value="S4"/>
    <property type="match status" value="1"/>
</dbReference>
<organism evidence="7 8">
    <name type="scientific">Mucilaginibacter ginkgonis</name>
    <dbReference type="NCBI Taxonomy" id="2682091"/>
    <lineage>
        <taxon>Bacteria</taxon>
        <taxon>Pseudomonadati</taxon>
        <taxon>Bacteroidota</taxon>
        <taxon>Sphingobacteriia</taxon>
        <taxon>Sphingobacteriales</taxon>
        <taxon>Sphingobacteriaceae</taxon>
        <taxon>Mucilaginibacter</taxon>
    </lineage>
</organism>
<name>A0A6I4HXC0_9SPHI</name>
<reference evidence="7 8" key="1">
    <citation type="submission" date="2020-12" db="EMBL/GenBank/DDBJ databases">
        <title>HMF7856_wgs.fasta genome submission.</title>
        <authorList>
            <person name="Kang H."/>
            <person name="Kim H."/>
            <person name="Joh K."/>
        </authorList>
    </citation>
    <scope>NUCLEOTIDE SEQUENCE [LARGE SCALE GENOMIC DNA]</scope>
    <source>
        <strain evidence="7 8">HMF7856</strain>
    </source>
</reference>
<evidence type="ECO:0000256" key="3">
    <source>
        <dbReference type="ARBA" id="ARBA00023125"/>
    </source>
</evidence>
<dbReference type="PIRSF" id="PIRSF016821">
    <property type="entry name" value="HSP15"/>
    <property type="match status" value="1"/>
</dbReference>
<proteinExistence type="inferred from homology"/>
<evidence type="ECO:0000256" key="1">
    <source>
        <dbReference type="ARBA" id="ARBA00008396"/>
    </source>
</evidence>
<dbReference type="InterPro" id="IPR036986">
    <property type="entry name" value="S4_RNA-bd_sf"/>
</dbReference>
<evidence type="ECO:0000259" key="6">
    <source>
        <dbReference type="SMART" id="SM00363"/>
    </source>
</evidence>
<dbReference type="InterPro" id="IPR002942">
    <property type="entry name" value="S4_RNA-bd"/>
</dbReference>
<protein>
    <submittedName>
        <fullName evidence="7">RNA-binding S4 domain-containing protein</fullName>
    </submittedName>
</protein>
<dbReference type="GO" id="GO:0034605">
    <property type="term" value="P:cellular response to heat"/>
    <property type="evidence" value="ECO:0007669"/>
    <property type="project" value="InterPro"/>
</dbReference>
<dbReference type="GO" id="GO:0003727">
    <property type="term" value="F:single-stranded RNA binding"/>
    <property type="evidence" value="ECO:0007669"/>
    <property type="project" value="InterPro"/>
</dbReference>
<accession>A0A6I4HXC0</accession>
<dbReference type="Gene3D" id="3.10.290.10">
    <property type="entry name" value="RNA-binding S4 domain"/>
    <property type="match status" value="1"/>
</dbReference>
<evidence type="ECO:0000256" key="2">
    <source>
        <dbReference type="ARBA" id="ARBA00022884"/>
    </source>
</evidence>
<dbReference type="SUPFAM" id="SSF55174">
    <property type="entry name" value="Alpha-L RNA-binding motif"/>
    <property type="match status" value="1"/>
</dbReference>
<dbReference type="CDD" id="cd00165">
    <property type="entry name" value="S4"/>
    <property type="match status" value="1"/>
</dbReference>
<feature type="domain" description="RNA-binding S4" evidence="6">
    <location>
        <begin position="7"/>
        <end position="64"/>
    </location>
</feature>
<keyword evidence="2 4" id="KW-0694">RNA-binding</keyword>
<feature type="compositionally biased region" description="Basic and acidic residues" evidence="5">
    <location>
        <begin position="117"/>
        <end position="138"/>
    </location>
</feature>
<dbReference type="RefSeq" id="WP_157524248.1">
    <property type="nucleotide sequence ID" value="NZ_CP066775.1"/>
</dbReference>
<dbReference type="SMART" id="SM00363">
    <property type="entry name" value="S4"/>
    <property type="match status" value="1"/>
</dbReference>
<dbReference type="InterPro" id="IPR025708">
    <property type="entry name" value="HSP15"/>
</dbReference>
<comment type="similarity">
    <text evidence="1">Belongs to the HSP15 family.</text>
</comment>
<keyword evidence="8" id="KW-1185">Reference proteome</keyword>
<dbReference type="Pfam" id="PF01479">
    <property type="entry name" value="S4"/>
    <property type="match status" value="1"/>
</dbReference>
<evidence type="ECO:0000256" key="4">
    <source>
        <dbReference type="PROSITE-ProRule" id="PRU00182"/>
    </source>
</evidence>
<evidence type="ECO:0000256" key="5">
    <source>
        <dbReference type="SAM" id="MobiDB-lite"/>
    </source>
</evidence>
<feature type="region of interest" description="Disordered" evidence="5">
    <location>
        <begin position="94"/>
        <end position="138"/>
    </location>
</feature>
<dbReference type="Proteomes" id="UP000429232">
    <property type="component" value="Chromosome"/>
</dbReference>
<evidence type="ECO:0000313" key="7">
    <source>
        <dbReference type="EMBL" id="QQL48255.1"/>
    </source>
</evidence>
<dbReference type="GO" id="GO:0003677">
    <property type="term" value="F:DNA binding"/>
    <property type="evidence" value="ECO:0007669"/>
    <property type="project" value="UniProtKB-KW"/>
</dbReference>
<dbReference type="KEGG" id="mgik:GO620_008580"/>
<keyword evidence="3" id="KW-0238">DNA-binding</keyword>
<evidence type="ECO:0000313" key="8">
    <source>
        <dbReference type="Proteomes" id="UP000429232"/>
    </source>
</evidence>
<gene>
    <name evidence="7" type="ORF">GO620_008580</name>
</gene>
<sequence length="138" mass="15968">MPEKEKLRVDKYLWAIRLFKTRSLATEACKAGRVKLNGANVKASHEVKINELYNVAKGPERKIILVTGLLENRVDAKTAVNFYEDQTPVEQRAGFQSMFQAPQLRRDRGTGRPTKRDRREIDDLQQDYFDRNVEGSEE</sequence>
<dbReference type="GO" id="GO:0043023">
    <property type="term" value="F:ribosomal large subunit binding"/>
    <property type="evidence" value="ECO:0007669"/>
    <property type="project" value="InterPro"/>
</dbReference>